<proteinExistence type="predicted"/>
<name>A0A1Y2FRB8_9FUNG</name>
<evidence type="ECO:0000313" key="3">
    <source>
        <dbReference type="Proteomes" id="UP000193920"/>
    </source>
</evidence>
<protein>
    <submittedName>
        <fullName evidence="2">Uncharacterized protein</fullName>
    </submittedName>
</protein>
<accession>A0A1Y2FRB8</accession>
<feature type="transmembrane region" description="Helical" evidence="1">
    <location>
        <begin position="95"/>
        <end position="121"/>
    </location>
</feature>
<feature type="non-terminal residue" evidence="2">
    <location>
        <position position="1"/>
    </location>
</feature>
<comment type="caution">
    <text evidence="2">The sequence shown here is derived from an EMBL/GenBank/DDBJ whole genome shotgun (WGS) entry which is preliminary data.</text>
</comment>
<gene>
    <name evidence="2" type="ORF">LY90DRAFT_394587</name>
</gene>
<feature type="transmembrane region" description="Helical" evidence="1">
    <location>
        <begin position="64"/>
        <end position="83"/>
    </location>
</feature>
<evidence type="ECO:0000256" key="1">
    <source>
        <dbReference type="SAM" id="Phobius"/>
    </source>
</evidence>
<dbReference type="EMBL" id="MCOG01000002">
    <property type="protein sequence ID" value="ORY86550.1"/>
    <property type="molecule type" value="Genomic_DNA"/>
</dbReference>
<evidence type="ECO:0000313" key="2">
    <source>
        <dbReference type="EMBL" id="ORY86550.1"/>
    </source>
</evidence>
<organism evidence="2 3">
    <name type="scientific">Neocallimastix californiae</name>
    <dbReference type="NCBI Taxonomy" id="1754190"/>
    <lineage>
        <taxon>Eukaryota</taxon>
        <taxon>Fungi</taxon>
        <taxon>Fungi incertae sedis</taxon>
        <taxon>Chytridiomycota</taxon>
        <taxon>Chytridiomycota incertae sedis</taxon>
        <taxon>Neocallimastigomycetes</taxon>
        <taxon>Neocallimastigales</taxon>
        <taxon>Neocallimastigaceae</taxon>
        <taxon>Neocallimastix</taxon>
    </lineage>
</organism>
<keyword evidence="1" id="KW-1133">Transmembrane helix</keyword>
<dbReference type="Proteomes" id="UP000193920">
    <property type="component" value="Unassembled WGS sequence"/>
</dbReference>
<keyword evidence="3" id="KW-1185">Reference proteome</keyword>
<reference evidence="2 3" key="1">
    <citation type="submission" date="2016-08" db="EMBL/GenBank/DDBJ databases">
        <title>A Parts List for Fungal Cellulosomes Revealed by Comparative Genomics.</title>
        <authorList>
            <consortium name="DOE Joint Genome Institute"/>
            <person name="Haitjema C.H."/>
            <person name="Gilmore S.P."/>
            <person name="Henske J.K."/>
            <person name="Solomon K.V."/>
            <person name="De Groot R."/>
            <person name="Kuo A."/>
            <person name="Mondo S.J."/>
            <person name="Salamov A.A."/>
            <person name="Labutti K."/>
            <person name="Zhao Z."/>
            <person name="Chiniquy J."/>
            <person name="Barry K."/>
            <person name="Brewer H.M."/>
            <person name="Purvine S.O."/>
            <person name="Wright A.T."/>
            <person name="Boxma B."/>
            <person name="Van Alen T."/>
            <person name="Hackstein J.H."/>
            <person name="Baker S.E."/>
            <person name="Grigoriev I.V."/>
            <person name="O'Malley M.A."/>
        </authorList>
    </citation>
    <scope>NUCLEOTIDE SEQUENCE [LARGE SCALE GENOMIC DNA]</scope>
    <source>
        <strain evidence="2 3">G1</strain>
    </source>
</reference>
<dbReference type="AlphaFoldDB" id="A0A1Y2FRB8"/>
<keyword evidence="1" id="KW-0472">Membrane</keyword>
<sequence length="165" mass="19112">IKISKILVVLNLKQLLVVVLEEPQEKDQFHQELIMEMVEMLVIIVFCMRDWVNHVTMKLKLEQLQGNTVLFLILTLLMGKDIIVYMDMAEMKVTVVIQVVIMEVILVVLLVILLVILLVVLHQFLIQLDVLVVKIKLVNLLPLCVEEDQNQEDHQDMVLNQIPIV</sequence>
<keyword evidence="1" id="KW-0812">Transmembrane</keyword>